<name>D8SX03_SELML</name>
<keyword evidence="1" id="KW-0732">Signal</keyword>
<sequence>MDSAHSKQSTTLLFLAAPLVLLGPWASMCHESTPLAMIRLELPKTQRTRTLRCYHENDRSHTHSVMNVDSGFLTTQRIIWEANREDPVELNATLSGFLTTLASDGDPVLRDRNGRLVWSTGTANRGATRVEVVRETGNLVVFRNNTTLWQSFDRPTDTLMAAAVLNGDGLNLVLNMMLSNDTAPSGTRSQALCGLNATGGLLPTRSSANTPRNQSFIRLEFDGDLHAYTLENLLIWSDSYNLLTRNDSCLLPQHCQPFGICSSSACVGCLDLDGTTAGWTDTRSALGALICASTNQCTWLSRALGNSAPGAKCIEIGLPELLLIVLTQGIGLMLNGLFGTITRSAVSVDCMSHLSPSDDF</sequence>
<evidence type="ECO:0000259" key="2">
    <source>
        <dbReference type="PROSITE" id="PS50927"/>
    </source>
</evidence>
<keyword evidence="4" id="KW-1185">Reference proteome</keyword>
<dbReference type="Proteomes" id="UP000001514">
    <property type="component" value="Unassembled WGS sequence"/>
</dbReference>
<dbReference type="InParanoid" id="D8SX03"/>
<dbReference type="Gramene" id="EFJ11180">
    <property type="protein sequence ID" value="EFJ11180"/>
    <property type="gene ID" value="SELMODRAFT_426634"/>
</dbReference>
<dbReference type="InterPro" id="IPR001480">
    <property type="entry name" value="Bulb-type_lectin_dom"/>
</dbReference>
<dbReference type="EMBL" id="GL377649">
    <property type="protein sequence ID" value="EFJ11180.1"/>
    <property type="molecule type" value="Genomic_DNA"/>
</dbReference>
<dbReference type="HOGENOM" id="CLU_770304_0_0_1"/>
<dbReference type="Gene3D" id="2.90.10.10">
    <property type="entry name" value="Bulb-type lectin domain"/>
    <property type="match status" value="1"/>
</dbReference>
<feature type="chain" id="PRO_5003123113" description="Bulb-type lectin domain-containing protein" evidence="1">
    <location>
        <begin position="30"/>
        <end position="360"/>
    </location>
</feature>
<dbReference type="PANTHER" id="PTHR32444">
    <property type="entry name" value="BULB-TYPE LECTIN DOMAIN-CONTAINING PROTEIN"/>
    <property type="match status" value="1"/>
</dbReference>
<gene>
    <name evidence="3" type="ORF">SELMODRAFT_426634</name>
</gene>
<dbReference type="KEGG" id="smo:SELMODRAFT_426634"/>
<dbReference type="AlphaFoldDB" id="D8SX03"/>
<accession>D8SX03</accession>
<dbReference type="SMART" id="SM00108">
    <property type="entry name" value="B_lectin"/>
    <property type="match status" value="1"/>
</dbReference>
<dbReference type="Pfam" id="PF01453">
    <property type="entry name" value="B_lectin"/>
    <property type="match status" value="1"/>
</dbReference>
<evidence type="ECO:0000313" key="4">
    <source>
        <dbReference type="Proteomes" id="UP000001514"/>
    </source>
</evidence>
<dbReference type="PROSITE" id="PS50927">
    <property type="entry name" value="BULB_LECTIN"/>
    <property type="match status" value="1"/>
</dbReference>
<evidence type="ECO:0000313" key="3">
    <source>
        <dbReference type="EMBL" id="EFJ11180.1"/>
    </source>
</evidence>
<feature type="domain" description="Bulb-type lectin" evidence="2">
    <location>
        <begin position="31"/>
        <end position="154"/>
    </location>
</feature>
<feature type="signal peptide" evidence="1">
    <location>
        <begin position="1"/>
        <end position="29"/>
    </location>
</feature>
<evidence type="ECO:0000256" key="1">
    <source>
        <dbReference type="SAM" id="SignalP"/>
    </source>
</evidence>
<dbReference type="InterPro" id="IPR036426">
    <property type="entry name" value="Bulb-type_lectin_dom_sf"/>
</dbReference>
<dbReference type="PANTHER" id="PTHR32444:SF247">
    <property type="entry name" value="OS01G0958200 PROTEIN"/>
    <property type="match status" value="1"/>
</dbReference>
<protein>
    <recommendedName>
        <fullName evidence="2">Bulb-type lectin domain-containing protein</fullName>
    </recommendedName>
</protein>
<organism evidence="4">
    <name type="scientific">Selaginella moellendorffii</name>
    <name type="common">Spikemoss</name>
    <dbReference type="NCBI Taxonomy" id="88036"/>
    <lineage>
        <taxon>Eukaryota</taxon>
        <taxon>Viridiplantae</taxon>
        <taxon>Streptophyta</taxon>
        <taxon>Embryophyta</taxon>
        <taxon>Tracheophyta</taxon>
        <taxon>Lycopodiopsida</taxon>
        <taxon>Selaginellales</taxon>
        <taxon>Selaginellaceae</taxon>
        <taxon>Selaginella</taxon>
    </lineage>
</organism>
<proteinExistence type="predicted"/>
<dbReference type="SUPFAM" id="SSF51110">
    <property type="entry name" value="alpha-D-mannose-specific plant lectins"/>
    <property type="match status" value="1"/>
</dbReference>
<reference evidence="3 4" key="1">
    <citation type="journal article" date="2011" name="Science">
        <title>The Selaginella genome identifies genetic changes associated with the evolution of vascular plants.</title>
        <authorList>
            <person name="Banks J.A."/>
            <person name="Nishiyama T."/>
            <person name="Hasebe M."/>
            <person name="Bowman J.L."/>
            <person name="Gribskov M."/>
            <person name="dePamphilis C."/>
            <person name="Albert V.A."/>
            <person name="Aono N."/>
            <person name="Aoyama T."/>
            <person name="Ambrose B.A."/>
            <person name="Ashton N.W."/>
            <person name="Axtell M.J."/>
            <person name="Barker E."/>
            <person name="Barker M.S."/>
            <person name="Bennetzen J.L."/>
            <person name="Bonawitz N.D."/>
            <person name="Chapple C."/>
            <person name="Cheng C."/>
            <person name="Correa L.G."/>
            <person name="Dacre M."/>
            <person name="DeBarry J."/>
            <person name="Dreyer I."/>
            <person name="Elias M."/>
            <person name="Engstrom E.M."/>
            <person name="Estelle M."/>
            <person name="Feng L."/>
            <person name="Finet C."/>
            <person name="Floyd S.K."/>
            <person name="Frommer W.B."/>
            <person name="Fujita T."/>
            <person name="Gramzow L."/>
            <person name="Gutensohn M."/>
            <person name="Harholt J."/>
            <person name="Hattori M."/>
            <person name="Heyl A."/>
            <person name="Hirai T."/>
            <person name="Hiwatashi Y."/>
            <person name="Ishikawa M."/>
            <person name="Iwata M."/>
            <person name="Karol K.G."/>
            <person name="Koehler B."/>
            <person name="Kolukisaoglu U."/>
            <person name="Kubo M."/>
            <person name="Kurata T."/>
            <person name="Lalonde S."/>
            <person name="Li K."/>
            <person name="Li Y."/>
            <person name="Litt A."/>
            <person name="Lyons E."/>
            <person name="Manning G."/>
            <person name="Maruyama T."/>
            <person name="Michael T.P."/>
            <person name="Mikami K."/>
            <person name="Miyazaki S."/>
            <person name="Morinaga S."/>
            <person name="Murata T."/>
            <person name="Mueller-Roeber B."/>
            <person name="Nelson D.R."/>
            <person name="Obara M."/>
            <person name="Oguri Y."/>
            <person name="Olmstead R.G."/>
            <person name="Onodera N."/>
            <person name="Petersen B.L."/>
            <person name="Pils B."/>
            <person name="Prigge M."/>
            <person name="Rensing S.A."/>
            <person name="Riano-Pachon D.M."/>
            <person name="Roberts A.W."/>
            <person name="Sato Y."/>
            <person name="Scheller H.V."/>
            <person name="Schulz B."/>
            <person name="Schulz C."/>
            <person name="Shakirov E.V."/>
            <person name="Shibagaki N."/>
            <person name="Shinohara N."/>
            <person name="Shippen D.E."/>
            <person name="Soerensen I."/>
            <person name="Sotooka R."/>
            <person name="Sugimoto N."/>
            <person name="Sugita M."/>
            <person name="Sumikawa N."/>
            <person name="Tanurdzic M."/>
            <person name="Theissen G."/>
            <person name="Ulvskov P."/>
            <person name="Wakazuki S."/>
            <person name="Weng J.K."/>
            <person name="Willats W.W."/>
            <person name="Wipf D."/>
            <person name="Wolf P.G."/>
            <person name="Yang L."/>
            <person name="Zimmer A.D."/>
            <person name="Zhu Q."/>
            <person name="Mitros T."/>
            <person name="Hellsten U."/>
            <person name="Loque D."/>
            <person name="Otillar R."/>
            <person name="Salamov A."/>
            <person name="Schmutz J."/>
            <person name="Shapiro H."/>
            <person name="Lindquist E."/>
            <person name="Lucas S."/>
            <person name="Rokhsar D."/>
            <person name="Grigoriev I.V."/>
        </authorList>
    </citation>
    <scope>NUCLEOTIDE SEQUENCE [LARGE SCALE GENOMIC DNA]</scope>
</reference>